<comment type="caution">
    <text evidence="1">The sequence shown here is derived from an EMBL/GenBank/DDBJ whole genome shotgun (WGS) entry which is preliminary data.</text>
</comment>
<sequence length="151" mass="17602">MVWMNEHKNDDSGEYQEIQELLNKAIELRSDDLKLKYERSQKVIIAEPLQQLLNTQESIVVAPHLLAYYLLIRLHTMHGKVAEAKKILKKFEEINLSFKKTKNLSPQQQEEKVLVLYLTAYAYSDIGDKNCATELLKKIEKLNQCKQALDK</sequence>
<reference evidence="1 2" key="1">
    <citation type="submission" date="2014-11" db="EMBL/GenBank/DDBJ databases">
        <title>A Rickettsiales Symbiont of Amoebae With Ancient Features.</title>
        <authorList>
            <person name="Schulz F."/>
            <person name="Martijn J."/>
            <person name="Wascher F."/>
            <person name="Kostanjsek R."/>
            <person name="Ettema T.J."/>
            <person name="Horn M."/>
        </authorList>
    </citation>
    <scope>NUCLEOTIDE SEQUENCE [LARGE SCALE GENOMIC DNA]</scope>
    <source>
        <strain evidence="1 2">UWC36</strain>
    </source>
</reference>
<dbReference type="AlphaFoldDB" id="A0A0C1QIS8"/>
<accession>A0A0C1QIS8</accession>
<dbReference type="InterPro" id="IPR011990">
    <property type="entry name" value="TPR-like_helical_dom_sf"/>
</dbReference>
<dbReference type="EMBL" id="JSWE01000227">
    <property type="protein sequence ID" value="KIE04118.1"/>
    <property type="molecule type" value="Genomic_DNA"/>
</dbReference>
<dbReference type="Proteomes" id="UP000031258">
    <property type="component" value="Unassembled WGS sequence"/>
</dbReference>
<dbReference type="SUPFAM" id="SSF48452">
    <property type="entry name" value="TPR-like"/>
    <property type="match status" value="1"/>
</dbReference>
<proteinExistence type="predicted"/>
<name>A0A0C1QIS8_9RICK</name>
<keyword evidence="2" id="KW-1185">Reference proteome</keyword>
<evidence type="ECO:0000313" key="1">
    <source>
        <dbReference type="EMBL" id="KIE04118.1"/>
    </source>
</evidence>
<protein>
    <submittedName>
        <fullName evidence="1">Uncharacterized protein</fullName>
    </submittedName>
</protein>
<evidence type="ECO:0000313" key="2">
    <source>
        <dbReference type="Proteomes" id="UP000031258"/>
    </source>
</evidence>
<gene>
    <name evidence="1" type="ORF">NF27_JJ00020</name>
</gene>
<organism evidence="1 2">
    <name type="scientific">Candidatus Jidaibacter acanthamoebae</name>
    <dbReference type="NCBI Taxonomy" id="86105"/>
    <lineage>
        <taxon>Bacteria</taxon>
        <taxon>Pseudomonadati</taxon>
        <taxon>Pseudomonadota</taxon>
        <taxon>Alphaproteobacteria</taxon>
        <taxon>Rickettsiales</taxon>
        <taxon>Candidatus Midichloriaceae</taxon>
        <taxon>Candidatus Jidaibacter</taxon>
    </lineage>
</organism>
<dbReference type="Gene3D" id="1.25.40.10">
    <property type="entry name" value="Tetratricopeptide repeat domain"/>
    <property type="match status" value="1"/>
</dbReference>